<reference evidence="1 2" key="1">
    <citation type="journal article" date="2010" name="Nature">
        <title>Genome sequencing and analysis of the model grass Brachypodium distachyon.</title>
        <authorList>
            <consortium name="International Brachypodium Initiative"/>
        </authorList>
    </citation>
    <scope>NUCLEOTIDE SEQUENCE [LARGE SCALE GENOMIC DNA]</scope>
    <source>
        <strain evidence="1 2">Bd21</strain>
    </source>
</reference>
<gene>
    <name evidence="1" type="ORF">BRADI_2g56422v3</name>
</gene>
<sequence length="356" mass="38534">MAPRMWERACAAETSTAQTQAGVEDGAVAAHSRSSERGQTLTPDAIGKWKGACRRWPPPAANSTAGLRAVEDKESVRGLKVDGARLPLLPIETGLLDGDIELLPLGGLLEDPPTMRHGAENSTMDRSVHVDVFCFPFSVGSWAWLGCQPFVLSGGPFWFAGVSVIPRLGGGRRASPLWPATGWLSRCFRSFALGGGRVTWSWRQTGSSFAFQRPRQLRLLFLFRSLAARLDLLFLFCACVSASPRLRRVGSGRLLVAGCLQPCAAGFGDLFRPRKAVDSEPDVQREAHACLVATSSFSVTPQDKLFFYLHPPSASRTQPRLLLSEGFLDGCNDQIWLQPCISGSSAACNVSSSQGR</sequence>
<name>A0A0Q3GI73_BRADI</name>
<dbReference type="Gramene" id="KQK10823">
    <property type="protein sequence ID" value="KQK10823"/>
    <property type="gene ID" value="BRADI_2g56422v3"/>
</dbReference>
<dbReference type="EnsemblPlants" id="KQK10823">
    <property type="protein sequence ID" value="KQK10823"/>
    <property type="gene ID" value="BRADI_2g56422v3"/>
</dbReference>
<dbReference type="AlphaFoldDB" id="A0A0Q3GI73"/>
<reference evidence="2" key="3">
    <citation type="submission" date="2018-08" db="UniProtKB">
        <authorList>
            <consortium name="EnsemblPlants"/>
        </authorList>
    </citation>
    <scope>IDENTIFICATION</scope>
    <source>
        <strain evidence="2">cv. Bd21</strain>
    </source>
</reference>
<accession>A0A0Q3GI73</accession>
<proteinExistence type="predicted"/>
<evidence type="ECO:0000313" key="1">
    <source>
        <dbReference type="EMBL" id="KQK10823.1"/>
    </source>
</evidence>
<reference evidence="1" key="2">
    <citation type="submission" date="2017-06" db="EMBL/GenBank/DDBJ databases">
        <title>WGS assembly of Brachypodium distachyon.</title>
        <authorList>
            <consortium name="The International Brachypodium Initiative"/>
            <person name="Lucas S."/>
            <person name="Harmon-Smith M."/>
            <person name="Lail K."/>
            <person name="Tice H."/>
            <person name="Grimwood J."/>
            <person name="Bruce D."/>
            <person name="Barry K."/>
            <person name="Shu S."/>
            <person name="Lindquist E."/>
            <person name="Wang M."/>
            <person name="Pitluck S."/>
            <person name="Vogel J.P."/>
            <person name="Garvin D.F."/>
            <person name="Mockler T.C."/>
            <person name="Schmutz J."/>
            <person name="Rokhsar D."/>
            <person name="Bevan M.W."/>
        </authorList>
    </citation>
    <scope>NUCLEOTIDE SEQUENCE</scope>
    <source>
        <strain evidence="1">Bd21</strain>
    </source>
</reference>
<dbReference type="Proteomes" id="UP000008810">
    <property type="component" value="Chromosome 2"/>
</dbReference>
<evidence type="ECO:0000313" key="3">
    <source>
        <dbReference type="Proteomes" id="UP000008810"/>
    </source>
</evidence>
<dbReference type="EMBL" id="CM000881">
    <property type="protein sequence ID" value="KQK10823.1"/>
    <property type="molecule type" value="Genomic_DNA"/>
</dbReference>
<dbReference type="InParanoid" id="A0A0Q3GI73"/>
<evidence type="ECO:0000313" key="2">
    <source>
        <dbReference type="EnsemblPlants" id="KQK10823"/>
    </source>
</evidence>
<organism evidence="1">
    <name type="scientific">Brachypodium distachyon</name>
    <name type="common">Purple false brome</name>
    <name type="synonym">Trachynia distachya</name>
    <dbReference type="NCBI Taxonomy" id="15368"/>
    <lineage>
        <taxon>Eukaryota</taxon>
        <taxon>Viridiplantae</taxon>
        <taxon>Streptophyta</taxon>
        <taxon>Embryophyta</taxon>
        <taxon>Tracheophyta</taxon>
        <taxon>Spermatophyta</taxon>
        <taxon>Magnoliopsida</taxon>
        <taxon>Liliopsida</taxon>
        <taxon>Poales</taxon>
        <taxon>Poaceae</taxon>
        <taxon>BOP clade</taxon>
        <taxon>Pooideae</taxon>
        <taxon>Stipodae</taxon>
        <taxon>Brachypodieae</taxon>
        <taxon>Brachypodium</taxon>
    </lineage>
</organism>
<keyword evidence="3" id="KW-1185">Reference proteome</keyword>
<protein>
    <submittedName>
        <fullName evidence="1 2">Uncharacterized protein</fullName>
    </submittedName>
</protein>